<accession>A0A0C3QPP7</accession>
<evidence type="ECO:0000313" key="1">
    <source>
        <dbReference type="EMBL" id="KIO30311.1"/>
    </source>
</evidence>
<reference evidence="1 2" key="1">
    <citation type="submission" date="2014-04" db="EMBL/GenBank/DDBJ databases">
        <authorList>
            <consortium name="DOE Joint Genome Institute"/>
            <person name="Kuo A."/>
            <person name="Girlanda M."/>
            <person name="Perotto S."/>
            <person name="Kohler A."/>
            <person name="Nagy L.G."/>
            <person name="Floudas D."/>
            <person name="Copeland A."/>
            <person name="Barry K.W."/>
            <person name="Cichocki N."/>
            <person name="Veneault-Fourrey C."/>
            <person name="LaButti K."/>
            <person name="Lindquist E.A."/>
            <person name="Lipzen A."/>
            <person name="Lundell T."/>
            <person name="Morin E."/>
            <person name="Murat C."/>
            <person name="Sun H."/>
            <person name="Tunlid A."/>
            <person name="Henrissat B."/>
            <person name="Grigoriev I.V."/>
            <person name="Hibbett D.S."/>
            <person name="Martin F."/>
            <person name="Nordberg H.P."/>
            <person name="Cantor M.N."/>
            <person name="Hua S.X."/>
        </authorList>
    </citation>
    <scope>NUCLEOTIDE SEQUENCE [LARGE SCALE GENOMIC DNA]</scope>
    <source>
        <strain evidence="1 2">MUT 4182</strain>
    </source>
</reference>
<dbReference type="EMBL" id="KN822973">
    <property type="protein sequence ID" value="KIO30311.1"/>
    <property type="molecule type" value="Genomic_DNA"/>
</dbReference>
<protein>
    <submittedName>
        <fullName evidence="1">Uncharacterized protein</fullName>
    </submittedName>
</protein>
<proteinExistence type="predicted"/>
<dbReference type="HOGENOM" id="CLU_2308152_0_0_1"/>
<evidence type="ECO:0000313" key="2">
    <source>
        <dbReference type="Proteomes" id="UP000054248"/>
    </source>
</evidence>
<organism evidence="1 2">
    <name type="scientific">Tulasnella calospora MUT 4182</name>
    <dbReference type="NCBI Taxonomy" id="1051891"/>
    <lineage>
        <taxon>Eukaryota</taxon>
        <taxon>Fungi</taxon>
        <taxon>Dikarya</taxon>
        <taxon>Basidiomycota</taxon>
        <taxon>Agaricomycotina</taxon>
        <taxon>Agaricomycetes</taxon>
        <taxon>Cantharellales</taxon>
        <taxon>Tulasnellaceae</taxon>
        <taxon>Tulasnella</taxon>
    </lineage>
</organism>
<name>A0A0C3QPP7_9AGAM</name>
<keyword evidence="2" id="KW-1185">Reference proteome</keyword>
<dbReference type="Proteomes" id="UP000054248">
    <property type="component" value="Unassembled WGS sequence"/>
</dbReference>
<gene>
    <name evidence="1" type="ORF">M407DRAFT_155262</name>
</gene>
<reference evidence="2" key="2">
    <citation type="submission" date="2015-01" db="EMBL/GenBank/DDBJ databases">
        <title>Evolutionary Origins and Diversification of the Mycorrhizal Mutualists.</title>
        <authorList>
            <consortium name="DOE Joint Genome Institute"/>
            <consortium name="Mycorrhizal Genomics Consortium"/>
            <person name="Kohler A."/>
            <person name="Kuo A."/>
            <person name="Nagy L.G."/>
            <person name="Floudas D."/>
            <person name="Copeland A."/>
            <person name="Barry K.W."/>
            <person name="Cichocki N."/>
            <person name="Veneault-Fourrey C."/>
            <person name="LaButti K."/>
            <person name="Lindquist E.A."/>
            <person name="Lipzen A."/>
            <person name="Lundell T."/>
            <person name="Morin E."/>
            <person name="Murat C."/>
            <person name="Riley R."/>
            <person name="Ohm R."/>
            <person name="Sun H."/>
            <person name="Tunlid A."/>
            <person name="Henrissat B."/>
            <person name="Grigoriev I.V."/>
            <person name="Hibbett D.S."/>
            <person name="Martin F."/>
        </authorList>
    </citation>
    <scope>NUCLEOTIDE SEQUENCE [LARGE SCALE GENOMIC DNA]</scope>
    <source>
        <strain evidence="2">MUT 4182</strain>
    </source>
</reference>
<sequence>MAADSTARFLVPVGEPTALAGETAMKLPGHDLFRNYVRRLPFDEALFRLLTRLHLRCIIYMLSQARLTSNGLRLRCRRHWRGILTRRGGCVERATIGRLT</sequence>
<dbReference type="AlphaFoldDB" id="A0A0C3QPP7"/>